<dbReference type="Gene3D" id="2.60.120.40">
    <property type="match status" value="1"/>
</dbReference>
<feature type="domain" description="C1q" evidence="13">
    <location>
        <begin position="982"/>
        <end position="1114"/>
    </location>
</feature>
<feature type="domain" description="EMI" evidence="14">
    <location>
        <begin position="70"/>
        <end position="145"/>
    </location>
</feature>
<evidence type="ECO:0000256" key="4">
    <source>
        <dbReference type="ARBA" id="ARBA00022729"/>
    </source>
</evidence>
<reference evidence="15 16" key="1">
    <citation type="journal article" date="2018" name="Nat. Ecol. Evol.">
        <title>Shark genomes provide insights into elasmobranch evolution and the origin of vertebrates.</title>
        <authorList>
            <person name="Hara Y"/>
            <person name="Yamaguchi K"/>
            <person name="Onimaru K"/>
            <person name="Kadota M"/>
            <person name="Koyanagi M"/>
            <person name="Keeley SD"/>
            <person name="Tatsumi K"/>
            <person name="Tanaka K"/>
            <person name="Motone F"/>
            <person name="Kageyama Y"/>
            <person name="Nozu R"/>
            <person name="Adachi N"/>
            <person name="Nishimura O"/>
            <person name="Nakagawa R"/>
            <person name="Tanegashima C"/>
            <person name="Kiyatake I"/>
            <person name="Matsumoto R"/>
            <person name="Murakumo K"/>
            <person name="Nishida K"/>
            <person name="Terakita A"/>
            <person name="Kuratani S"/>
            <person name="Sato K"/>
            <person name="Hyodo S Kuraku.S."/>
        </authorList>
    </citation>
    <scope>NUCLEOTIDE SEQUENCE [LARGE SCALE GENOMIC DNA]</scope>
</reference>
<dbReference type="PANTHER" id="PTHR15427:SF3">
    <property type="entry name" value="MULTIMERIN-1"/>
    <property type="match status" value="1"/>
</dbReference>
<dbReference type="GO" id="GO:0005576">
    <property type="term" value="C:extracellular region"/>
    <property type="evidence" value="ECO:0007669"/>
    <property type="project" value="UniProtKB-SubCell"/>
</dbReference>
<dbReference type="PROSITE" id="PS01186">
    <property type="entry name" value="EGF_2"/>
    <property type="match status" value="1"/>
</dbReference>
<dbReference type="OMA" id="QDNYMLK"/>
<dbReference type="PROSITE" id="PS50026">
    <property type="entry name" value="EGF_3"/>
    <property type="match status" value="1"/>
</dbReference>
<keyword evidence="6 10" id="KW-0175">Coiled coil</keyword>
<dbReference type="InterPro" id="IPR008983">
    <property type="entry name" value="Tumour_necrosis_fac-like_dom"/>
</dbReference>
<dbReference type="InterPro" id="IPR050392">
    <property type="entry name" value="Collagen/C1q_domain"/>
</dbReference>
<dbReference type="GO" id="GO:0030948">
    <property type="term" value="P:negative regulation of vascular endothelial growth factor receptor signaling pathway"/>
    <property type="evidence" value="ECO:0007669"/>
    <property type="project" value="TreeGrafter"/>
</dbReference>
<keyword evidence="3 9" id="KW-0245">EGF-like domain</keyword>
<dbReference type="FunFam" id="2.10.25.10:FF:000006">
    <property type="entry name" value="Versican core protein-like isoform 1"/>
    <property type="match status" value="1"/>
</dbReference>
<dbReference type="SMART" id="SM00110">
    <property type="entry name" value="C1Q"/>
    <property type="match status" value="1"/>
</dbReference>
<evidence type="ECO:0000259" key="14">
    <source>
        <dbReference type="PROSITE" id="PS51041"/>
    </source>
</evidence>
<evidence type="ECO:0000256" key="10">
    <source>
        <dbReference type="SAM" id="Coils"/>
    </source>
</evidence>
<dbReference type="FunFam" id="2.60.120.40:FF:000009">
    <property type="entry name" value="Multimerin-1"/>
    <property type="match status" value="1"/>
</dbReference>
<dbReference type="SMART" id="SM00181">
    <property type="entry name" value="EGF"/>
    <property type="match status" value="1"/>
</dbReference>
<dbReference type="CDD" id="cd00054">
    <property type="entry name" value="EGF_CA"/>
    <property type="match status" value="1"/>
</dbReference>
<dbReference type="PANTHER" id="PTHR15427">
    <property type="entry name" value="EMILIN ELASTIN MICROFIBRIL INTERFACE-LOCATED PROTEIN ELASTIN MICROFIBRIL INTERFACER"/>
    <property type="match status" value="1"/>
</dbReference>
<dbReference type="EMBL" id="BEZZ01000117">
    <property type="protein sequence ID" value="GCC26286.1"/>
    <property type="molecule type" value="Genomic_DNA"/>
</dbReference>
<dbReference type="GO" id="GO:0005509">
    <property type="term" value="F:calcium ion binding"/>
    <property type="evidence" value="ECO:0007669"/>
    <property type="project" value="InterPro"/>
</dbReference>
<keyword evidence="4" id="KW-0732">Signal</keyword>
<dbReference type="Proteomes" id="UP000287033">
    <property type="component" value="Unassembled WGS sequence"/>
</dbReference>
<dbReference type="Gene3D" id="2.10.25.10">
    <property type="entry name" value="Laminin"/>
    <property type="match status" value="1"/>
</dbReference>
<accession>A0A401S7B0</accession>
<keyword evidence="7 9" id="KW-1015">Disulfide bond</keyword>
<comment type="subcellular location">
    <subcellularLocation>
        <location evidence="1">Secreted</location>
    </subcellularLocation>
</comment>
<protein>
    <recommendedName>
        <fullName evidence="17">Multimerin-1</fullName>
    </recommendedName>
</protein>
<feature type="region of interest" description="Disordered" evidence="11">
    <location>
        <begin position="1"/>
        <end position="41"/>
    </location>
</feature>
<feature type="disulfide bond" evidence="9">
    <location>
        <begin position="953"/>
        <end position="962"/>
    </location>
</feature>
<comment type="caution">
    <text evidence="15">The sequence shown here is derived from an EMBL/GenBank/DDBJ whole genome shotgun (WGS) entry which is preliminary data.</text>
</comment>
<comment type="caution">
    <text evidence="9">Lacks conserved residue(s) required for the propagation of feature annotation.</text>
</comment>
<organism evidence="15 16">
    <name type="scientific">Chiloscyllium punctatum</name>
    <name type="common">Brownbanded bambooshark</name>
    <name type="synonym">Hemiscyllium punctatum</name>
    <dbReference type="NCBI Taxonomy" id="137246"/>
    <lineage>
        <taxon>Eukaryota</taxon>
        <taxon>Metazoa</taxon>
        <taxon>Chordata</taxon>
        <taxon>Craniata</taxon>
        <taxon>Vertebrata</taxon>
        <taxon>Chondrichthyes</taxon>
        <taxon>Elasmobranchii</taxon>
        <taxon>Galeomorphii</taxon>
        <taxon>Galeoidea</taxon>
        <taxon>Orectolobiformes</taxon>
        <taxon>Hemiscylliidae</taxon>
        <taxon>Chiloscyllium</taxon>
    </lineage>
</organism>
<evidence type="ECO:0000256" key="11">
    <source>
        <dbReference type="SAM" id="MobiDB-lite"/>
    </source>
</evidence>
<dbReference type="InterPro" id="IPR011489">
    <property type="entry name" value="EMI_domain"/>
</dbReference>
<dbReference type="SUPFAM" id="SSF49842">
    <property type="entry name" value="TNF-like"/>
    <property type="match status" value="1"/>
</dbReference>
<feature type="compositionally biased region" description="Polar residues" evidence="11">
    <location>
        <begin position="1"/>
        <end position="10"/>
    </location>
</feature>
<dbReference type="InterPro" id="IPR001073">
    <property type="entry name" value="C1q_dom"/>
</dbReference>
<keyword evidence="2" id="KW-0964">Secreted</keyword>
<dbReference type="PRINTS" id="PR00007">
    <property type="entry name" value="COMPLEMNTC1Q"/>
</dbReference>
<evidence type="ECO:0000256" key="1">
    <source>
        <dbReference type="ARBA" id="ARBA00004613"/>
    </source>
</evidence>
<dbReference type="PROSITE" id="PS00010">
    <property type="entry name" value="ASX_HYDROXYL"/>
    <property type="match status" value="1"/>
</dbReference>
<evidence type="ECO:0000259" key="13">
    <source>
        <dbReference type="PROSITE" id="PS50871"/>
    </source>
</evidence>
<feature type="coiled-coil region" evidence="10">
    <location>
        <begin position="453"/>
        <end position="480"/>
    </location>
</feature>
<dbReference type="STRING" id="137246.A0A401S7B0"/>
<evidence type="ECO:0000313" key="16">
    <source>
        <dbReference type="Proteomes" id="UP000287033"/>
    </source>
</evidence>
<feature type="coiled-coil region" evidence="10">
    <location>
        <begin position="273"/>
        <end position="300"/>
    </location>
</feature>
<evidence type="ECO:0000256" key="9">
    <source>
        <dbReference type="PROSITE-ProRule" id="PRU00076"/>
    </source>
</evidence>
<feature type="coiled-coil region" evidence="10">
    <location>
        <begin position="331"/>
        <end position="365"/>
    </location>
</feature>
<dbReference type="Pfam" id="PF00008">
    <property type="entry name" value="EGF"/>
    <property type="match status" value="1"/>
</dbReference>
<evidence type="ECO:0000256" key="3">
    <source>
        <dbReference type="ARBA" id="ARBA00022536"/>
    </source>
</evidence>
<dbReference type="InterPro" id="IPR000742">
    <property type="entry name" value="EGF"/>
</dbReference>
<dbReference type="Pfam" id="PF00386">
    <property type="entry name" value="C1q"/>
    <property type="match status" value="1"/>
</dbReference>
<evidence type="ECO:0000256" key="7">
    <source>
        <dbReference type="ARBA" id="ARBA00023157"/>
    </source>
</evidence>
<dbReference type="PROSITE" id="PS51041">
    <property type="entry name" value="EMI"/>
    <property type="match status" value="1"/>
</dbReference>
<dbReference type="SUPFAM" id="SSF57196">
    <property type="entry name" value="EGF/Laminin"/>
    <property type="match status" value="1"/>
</dbReference>
<dbReference type="SMART" id="SM00179">
    <property type="entry name" value="EGF_CA"/>
    <property type="match status" value="1"/>
</dbReference>
<dbReference type="PROSITE" id="PS50871">
    <property type="entry name" value="C1Q"/>
    <property type="match status" value="1"/>
</dbReference>
<keyword evidence="5" id="KW-0677">Repeat</keyword>
<evidence type="ECO:0008006" key="17">
    <source>
        <dbReference type="Google" id="ProtNLM"/>
    </source>
</evidence>
<evidence type="ECO:0000256" key="6">
    <source>
        <dbReference type="ARBA" id="ARBA00023054"/>
    </source>
</evidence>
<feature type="region of interest" description="Disordered" evidence="11">
    <location>
        <begin position="147"/>
        <end position="180"/>
    </location>
</feature>
<keyword evidence="16" id="KW-1185">Reference proteome</keyword>
<proteinExistence type="predicted"/>
<evidence type="ECO:0000259" key="12">
    <source>
        <dbReference type="PROSITE" id="PS50026"/>
    </source>
</evidence>
<dbReference type="Pfam" id="PF07546">
    <property type="entry name" value="EMI"/>
    <property type="match status" value="1"/>
</dbReference>
<dbReference type="OrthoDB" id="10044191at2759"/>
<keyword evidence="8" id="KW-0325">Glycoprotein</keyword>
<feature type="domain" description="EGF-like" evidence="12">
    <location>
        <begin position="927"/>
        <end position="963"/>
    </location>
</feature>
<dbReference type="InterPro" id="IPR000152">
    <property type="entry name" value="EGF-type_Asp/Asn_hydroxyl_site"/>
</dbReference>
<dbReference type="PROSITE" id="PS00022">
    <property type="entry name" value="EGF_1"/>
    <property type="match status" value="1"/>
</dbReference>
<name>A0A401S7B0_CHIPU</name>
<gene>
    <name evidence="15" type="ORF">chiPu_0004702</name>
</gene>
<evidence type="ECO:0000256" key="8">
    <source>
        <dbReference type="ARBA" id="ARBA00023180"/>
    </source>
</evidence>
<sequence>MIKNGSSFSTTEKEKNGLGKLIDQSASSNRSPRQVDYRAEKGVYKSSSRLKRPFYSQSGSSHPNFETARGKNWCAYVHTRLSPTVTIENEQTFVMQKTNPCPLKLGYCQPRYQILNRPTYRMRHKIVTSLEWKCCPGYTGATCQPKDQHLRRQAEENQAESQITGAGVPQDPQQPHDPALTAKFSDKLYNQEIKLSLLRRKVENISANMNDVRSVLYSLEGKINEDQGKNLQSTSKATKSKGIQELVKDLVMQQIQLFQDNTQDMVTQLYKTISGLTEELQSTKDAINQLNSTILSLSENSQSRTLKQNYTAVLELQEIREEMKVLRTDIAAACNGTSQEMNEKLKSLQAELKKESNRIDAFYETMNHTFSQVRETQDRLDSNQIFPNATVYEEEGGQWEESFQKNLLNITKNVNIQGHMISQLYAEVNVHRLQLFNLTHLVGDKQEMVIGTCQEMVEECKSNTDQLDQMENKLHNLNNTFTDIFTSLEDFLASMNERISILSYDVEILQSVNEGHVPVDETGTAGYGFAAADPVHGAANRAFADRSDAVRGAELASFIERFNNLSVTVNSLAASIKDAGDGSPLGNQNQAGDESLTNFLAECRLEIEDGLNDTMTVINDAVDSMRDGYYILKNNVTELREYVLELYHKNIEKQSDVLSVIPQLTQLNASFEAMLDDLVRHQFALETIGGLQDLKESEISVLPNLMMMSQLLNRTVATIEDHQQMIHHLEEAVFHSPPEPKDYEPRILALESQLNSLMGRLKSSTKSKASKITQGEVQPAPPKYQVLSRKVTGLQSKWVNLNKRLSQVEEVTGKTWGFCQNLSLLIAHVNTSISKAAVPVLKPNITALQEDLRDFMQSISEATVAMHFTNITVYTDRSISNVVRNFTKFQKQIKQLFRRPRIINKANITTNTGRSQRNADKDTFPVESTSCKSSPCQNGGTCINQRKGFVCACRPPFGGPTCDEKLLDENALKTDFSKGSYRYAPMVTFFVAHTYEMKTAGPIKFNHLYVNYGAGYAPGSGKFLIPYLGVYVFEYNIESSSPHLAGYLVVDGVDKLAFQSKDMNNDASANRVVTGDAMLELNYGQRVWLRLTSGSIPAKFPPVTTFGGYLLYRT</sequence>
<dbReference type="InterPro" id="IPR001881">
    <property type="entry name" value="EGF-like_Ca-bd_dom"/>
</dbReference>
<dbReference type="GO" id="GO:0090051">
    <property type="term" value="P:negative regulation of cell migration involved in sprouting angiogenesis"/>
    <property type="evidence" value="ECO:0007669"/>
    <property type="project" value="TreeGrafter"/>
</dbReference>
<dbReference type="AlphaFoldDB" id="A0A401S7B0"/>
<evidence type="ECO:0000256" key="2">
    <source>
        <dbReference type="ARBA" id="ARBA00022525"/>
    </source>
</evidence>
<evidence type="ECO:0000313" key="15">
    <source>
        <dbReference type="EMBL" id="GCC26286.1"/>
    </source>
</evidence>
<evidence type="ECO:0000256" key="5">
    <source>
        <dbReference type="ARBA" id="ARBA00022737"/>
    </source>
</evidence>